<dbReference type="SUPFAM" id="SSF54593">
    <property type="entry name" value="Glyoxalase/Bleomycin resistance protein/Dihydroxybiphenyl dioxygenase"/>
    <property type="match status" value="1"/>
</dbReference>
<dbReference type="Gene3D" id="3.10.180.10">
    <property type="entry name" value="2,3-Dihydroxybiphenyl 1,2-Dioxygenase, domain 1"/>
    <property type="match status" value="1"/>
</dbReference>
<dbReference type="InterPro" id="IPR029068">
    <property type="entry name" value="Glyas_Bleomycin-R_OHBP_Dase"/>
</dbReference>
<gene>
    <name evidence="2" type="ORF">AUL39_05110</name>
</gene>
<evidence type="ECO:0000313" key="2">
    <source>
        <dbReference type="EMBL" id="KUH58385.1"/>
    </source>
</evidence>
<evidence type="ECO:0000259" key="1">
    <source>
        <dbReference type="PROSITE" id="PS51819"/>
    </source>
</evidence>
<keyword evidence="3" id="KW-1185">Reference proteome</keyword>
<dbReference type="PROSITE" id="PS51819">
    <property type="entry name" value="VOC"/>
    <property type="match status" value="1"/>
</dbReference>
<proteinExistence type="predicted"/>
<dbReference type="InterPro" id="IPR037523">
    <property type="entry name" value="VOC_core"/>
</dbReference>
<protein>
    <submittedName>
        <fullName evidence="2">2-dehydro-3-deoxyphosphogluconate aldolase</fullName>
    </submittedName>
</protein>
<dbReference type="Pfam" id="PF00903">
    <property type="entry name" value="Glyoxalase"/>
    <property type="match status" value="1"/>
</dbReference>
<reference evidence="2 3" key="1">
    <citation type="submission" date="2015-12" db="EMBL/GenBank/DDBJ databases">
        <title>Draft Genome Sequence of Olsenella scatoligenes SK9K4T; a Producer of 3-Methylindole- (skatole) and 4-Methylphenol- (p-cresol) Isolated from Pig Feces.</title>
        <authorList>
            <person name="Li X."/>
            <person name="Borg B."/>
            <person name="Canibe N."/>
        </authorList>
    </citation>
    <scope>NUCLEOTIDE SEQUENCE [LARGE SCALE GENOMIC DNA]</scope>
    <source>
        <strain evidence="2 3">SK9K4</strain>
    </source>
</reference>
<name>A0A100YVC8_TRASO</name>
<dbReference type="Proteomes" id="UP000054078">
    <property type="component" value="Unassembled WGS sequence"/>
</dbReference>
<dbReference type="InterPro" id="IPR004360">
    <property type="entry name" value="Glyas_Fos-R_dOase_dom"/>
</dbReference>
<sequence length="125" mass="13727">MAATEEDPKKALGLRLAHVGINGGTPENAEKITKQLGTLLGLGTTELAPSYFVDTYIEIMKGAGRGEKGHIGFHVDDIDAAQKWFEDRGFEFNEESRAKFPDGSTHLIYFKDEIGGFSIHLTVDE</sequence>
<feature type="domain" description="VOC" evidence="1">
    <location>
        <begin position="15"/>
        <end position="124"/>
    </location>
</feature>
<evidence type="ECO:0000313" key="3">
    <source>
        <dbReference type="Proteomes" id="UP000054078"/>
    </source>
</evidence>
<organism evidence="2 3">
    <name type="scientific">Tractidigestivibacter scatoligenes</name>
    <name type="common">Olsenella scatoligenes</name>
    <dbReference type="NCBI Taxonomy" id="1299998"/>
    <lineage>
        <taxon>Bacteria</taxon>
        <taxon>Bacillati</taxon>
        <taxon>Actinomycetota</taxon>
        <taxon>Coriobacteriia</taxon>
        <taxon>Coriobacteriales</taxon>
        <taxon>Atopobiaceae</taxon>
        <taxon>Tractidigestivibacter</taxon>
    </lineage>
</organism>
<accession>A0A100YVC8</accession>
<dbReference type="AlphaFoldDB" id="A0A100YVC8"/>
<dbReference type="EMBL" id="LOJF01000009">
    <property type="protein sequence ID" value="KUH58385.1"/>
    <property type="molecule type" value="Genomic_DNA"/>
</dbReference>
<dbReference type="STRING" id="1299998.AUL39_05110"/>
<comment type="caution">
    <text evidence="2">The sequence shown here is derived from an EMBL/GenBank/DDBJ whole genome shotgun (WGS) entry which is preliminary data.</text>
</comment>